<feature type="chain" id="PRO_5044742509" description="DUF1995 domain-containing protein" evidence="2">
    <location>
        <begin position="34"/>
        <end position="379"/>
    </location>
</feature>
<protein>
    <recommendedName>
        <fullName evidence="3">DUF1995 domain-containing protein</fullName>
    </recommendedName>
</protein>
<keyword evidence="2" id="KW-0732">Signal</keyword>
<evidence type="ECO:0000313" key="5">
    <source>
        <dbReference type="Proteomes" id="UP001530293"/>
    </source>
</evidence>
<dbReference type="Proteomes" id="UP001530293">
    <property type="component" value="Unassembled WGS sequence"/>
</dbReference>
<dbReference type="Pfam" id="PF09353">
    <property type="entry name" value="DUF1995"/>
    <property type="match status" value="1"/>
</dbReference>
<reference evidence="4 5" key="1">
    <citation type="submission" date="2024-10" db="EMBL/GenBank/DDBJ databases">
        <title>Updated reference genomes for cyclostephanoid diatoms.</title>
        <authorList>
            <person name="Roberts W.R."/>
            <person name="Alverson A.J."/>
        </authorList>
    </citation>
    <scope>NUCLEOTIDE SEQUENCE [LARGE SCALE GENOMIC DNA]</scope>
    <source>
        <strain evidence="4 5">AJA232-27</strain>
    </source>
</reference>
<gene>
    <name evidence="4" type="ORF">ACHAWU_007683</name>
</gene>
<feature type="domain" description="DUF1995" evidence="3">
    <location>
        <begin position="73"/>
        <end position="352"/>
    </location>
</feature>
<dbReference type="AlphaFoldDB" id="A0ABD3M2J1"/>
<evidence type="ECO:0000256" key="2">
    <source>
        <dbReference type="SAM" id="SignalP"/>
    </source>
</evidence>
<evidence type="ECO:0000256" key="1">
    <source>
        <dbReference type="SAM" id="MobiDB-lite"/>
    </source>
</evidence>
<dbReference type="InterPro" id="IPR053021">
    <property type="entry name" value="Chloroplast_ADK"/>
</dbReference>
<keyword evidence="5" id="KW-1185">Reference proteome</keyword>
<feature type="signal peptide" evidence="2">
    <location>
        <begin position="1"/>
        <end position="33"/>
    </location>
</feature>
<evidence type="ECO:0000313" key="4">
    <source>
        <dbReference type="EMBL" id="KAL3756412.1"/>
    </source>
</evidence>
<dbReference type="PANTHER" id="PTHR35509:SF1">
    <property type="entry name" value="DOMAIN PROTEIN, PUTATIVE (DUF1995)-RELATED"/>
    <property type="match status" value="1"/>
</dbReference>
<accession>A0ABD3M2J1</accession>
<organism evidence="4 5">
    <name type="scientific">Discostella pseudostelligera</name>
    <dbReference type="NCBI Taxonomy" id="259834"/>
    <lineage>
        <taxon>Eukaryota</taxon>
        <taxon>Sar</taxon>
        <taxon>Stramenopiles</taxon>
        <taxon>Ochrophyta</taxon>
        <taxon>Bacillariophyta</taxon>
        <taxon>Coscinodiscophyceae</taxon>
        <taxon>Thalassiosirophycidae</taxon>
        <taxon>Stephanodiscales</taxon>
        <taxon>Stephanodiscaceae</taxon>
        <taxon>Discostella</taxon>
    </lineage>
</organism>
<feature type="region of interest" description="Disordered" evidence="1">
    <location>
        <begin position="106"/>
        <end position="138"/>
    </location>
</feature>
<comment type="caution">
    <text evidence="4">The sequence shown here is derived from an EMBL/GenBank/DDBJ whole genome shotgun (WGS) entry which is preliminary data.</text>
</comment>
<feature type="compositionally biased region" description="Polar residues" evidence="1">
    <location>
        <begin position="121"/>
        <end position="130"/>
    </location>
</feature>
<dbReference type="PANTHER" id="PTHR35509">
    <property type="entry name" value="DOMAIN PROTEIN, PUTATIVE (DUF1995)-RELATED"/>
    <property type="match status" value="1"/>
</dbReference>
<dbReference type="InterPro" id="IPR018962">
    <property type="entry name" value="DUF1995"/>
</dbReference>
<dbReference type="EMBL" id="JALLBG020000305">
    <property type="protein sequence ID" value="KAL3756412.1"/>
    <property type="molecule type" value="Genomic_DNA"/>
</dbReference>
<proteinExistence type="predicted"/>
<name>A0ABD3M2J1_9STRA</name>
<sequence length="379" mass="41354">MKEVPLDRKRPSSCRRGWLCITLLTIVAVPSHAFLTPTSTSPSTSASAATQLRMIGKVFGGGGSGDRKDAQLPKDIKDAISKCREAVQKGLEDRISRMDIEMPVGAKFGVEEKSSSKNKRGNLSSLTDGSDQQDDSGLTMEKLDTSNRELARLFVEMFQPLGGQHICAVFNDEYLADQARQRWSNDISAECNIMAIDRKGKRGILGGKKGKQKKVKGFAAKLAEELEEDSIASGPFQLPKGTEVAMFVAPGPKELIAIERICNEVGMGTCVILLNARLYLNEKYATNEARKLFSEDFVPVWSLSAAPQESAPGCLLHRAYPGPWVLARKPKVGPPKTIAVKEGEKFSGEECADAYGKIEVSELEKGTEKLAENLAGWFK</sequence>
<evidence type="ECO:0000259" key="3">
    <source>
        <dbReference type="Pfam" id="PF09353"/>
    </source>
</evidence>